<dbReference type="PANTHER" id="PTHR10293">
    <property type="entry name" value="GLUTAREDOXIN FAMILY MEMBER"/>
    <property type="match status" value="1"/>
</dbReference>
<dbReference type="InterPro" id="IPR004480">
    <property type="entry name" value="Monothiol_GRX-rel"/>
</dbReference>
<dbReference type="Gene3D" id="3.40.30.10">
    <property type="entry name" value="Glutaredoxin"/>
    <property type="match status" value="3"/>
</dbReference>
<dbReference type="AlphaFoldDB" id="A0A0H5R5U6"/>
<dbReference type="InterPro" id="IPR013766">
    <property type="entry name" value="Thioredoxin_domain"/>
</dbReference>
<evidence type="ECO:0000256" key="2">
    <source>
        <dbReference type="ARBA" id="ARBA00023004"/>
    </source>
</evidence>
<protein>
    <recommendedName>
        <fullName evidence="4">Thioredoxin domain-containing protein</fullName>
    </recommendedName>
</protein>
<feature type="non-terminal residue" evidence="5">
    <location>
        <position position="1"/>
    </location>
</feature>
<dbReference type="GO" id="GO:0051536">
    <property type="term" value="F:iron-sulfur cluster binding"/>
    <property type="evidence" value="ECO:0007669"/>
    <property type="project" value="UniProtKB-KW"/>
</dbReference>
<dbReference type="EMBL" id="HACM01008784">
    <property type="protein sequence ID" value="CRZ09226.1"/>
    <property type="molecule type" value="Transcribed_RNA"/>
</dbReference>
<sequence length="337" mass="37367">TVHCHCSCTIMTAMAISHPEELTQVARRNGKVALLFFASWHEPCKQMLSLFEQLAADFTDVSVVTVDACNAPELSEKFGIKSVPTTVILHGECVIDTIEGVDVPKAMKAVSELSRMAPPVSTKKAEDVTIQEQVRNLINARPVMVFMNGTPDAPQCALSREIVAFLRNKSCRFGHFNILTNEEVRQELNGLFSELQTYPQVWVAGQLVGGLDAIKDMDKAGKLDALLKQCVAAPEQSLDERLKALISSSPIMLFMKGTPTQPQCGFSNKIVHILREQRVEFGYFNIFEDNDVREGLKKLSQWPTYPQLYVRGQLLGGLDIVNELLEAGELEDALSTQ</sequence>
<evidence type="ECO:0000256" key="3">
    <source>
        <dbReference type="ARBA" id="ARBA00023014"/>
    </source>
</evidence>
<feature type="domain" description="Thioredoxin" evidence="4">
    <location>
        <begin position="7"/>
        <end position="122"/>
    </location>
</feature>
<dbReference type="InterPro" id="IPR036249">
    <property type="entry name" value="Thioredoxin-like_sf"/>
</dbReference>
<dbReference type="CDD" id="cd03028">
    <property type="entry name" value="GRX_PICOT_like"/>
    <property type="match status" value="1"/>
</dbReference>
<evidence type="ECO:0000259" key="4">
    <source>
        <dbReference type="PROSITE" id="PS51352"/>
    </source>
</evidence>
<dbReference type="GO" id="GO:0005634">
    <property type="term" value="C:nucleus"/>
    <property type="evidence" value="ECO:0007669"/>
    <property type="project" value="TreeGrafter"/>
</dbReference>
<name>A0A0H5R5U6_9EUKA</name>
<organism evidence="5">
    <name type="scientific">Spongospora subterranea</name>
    <dbReference type="NCBI Taxonomy" id="70186"/>
    <lineage>
        <taxon>Eukaryota</taxon>
        <taxon>Sar</taxon>
        <taxon>Rhizaria</taxon>
        <taxon>Endomyxa</taxon>
        <taxon>Phytomyxea</taxon>
        <taxon>Plasmodiophorida</taxon>
        <taxon>Plasmodiophoridae</taxon>
        <taxon>Spongospora</taxon>
    </lineage>
</organism>
<dbReference type="PANTHER" id="PTHR10293:SF73">
    <property type="entry name" value="GLUTAREDOXIN-3"/>
    <property type="match status" value="1"/>
</dbReference>
<evidence type="ECO:0000256" key="1">
    <source>
        <dbReference type="ARBA" id="ARBA00022723"/>
    </source>
</evidence>
<keyword evidence="2" id="KW-0408">Iron</keyword>
<dbReference type="NCBIfam" id="TIGR00365">
    <property type="entry name" value="Grx4 family monothiol glutaredoxin"/>
    <property type="match status" value="1"/>
</dbReference>
<dbReference type="PROSITE" id="PS51352">
    <property type="entry name" value="THIOREDOXIN_2"/>
    <property type="match status" value="1"/>
</dbReference>
<evidence type="ECO:0000313" key="5">
    <source>
        <dbReference type="EMBL" id="CRZ09226.1"/>
    </source>
</evidence>
<dbReference type="FunFam" id="3.40.30.10:FF:000012">
    <property type="entry name" value="Monothiol glutaredoxin"/>
    <property type="match status" value="1"/>
</dbReference>
<keyword evidence="3" id="KW-0411">Iron-sulfur</keyword>
<dbReference type="Pfam" id="PF00462">
    <property type="entry name" value="Glutaredoxin"/>
    <property type="match status" value="2"/>
</dbReference>
<dbReference type="Pfam" id="PF00085">
    <property type="entry name" value="Thioredoxin"/>
    <property type="match status" value="1"/>
</dbReference>
<dbReference type="GO" id="GO:0006879">
    <property type="term" value="P:intracellular iron ion homeostasis"/>
    <property type="evidence" value="ECO:0007669"/>
    <property type="project" value="TreeGrafter"/>
</dbReference>
<dbReference type="InterPro" id="IPR033658">
    <property type="entry name" value="GRX_PICOT-like"/>
</dbReference>
<proteinExistence type="predicted"/>
<dbReference type="PROSITE" id="PS51354">
    <property type="entry name" value="GLUTAREDOXIN_2"/>
    <property type="match status" value="2"/>
</dbReference>
<dbReference type="CDD" id="cd02066">
    <property type="entry name" value="GRX_family"/>
    <property type="match status" value="1"/>
</dbReference>
<dbReference type="SUPFAM" id="SSF52833">
    <property type="entry name" value="Thioredoxin-like"/>
    <property type="match status" value="3"/>
</dbReference>
<dbReference type="GO" id="GO:0005829">
    <property type="term" value="C:cytosol"/>
    <property type="evidence" value="ECO:0007669"/>
    <property type="project" value="TreeGrafter"/>
</dbReference>
<reference evidence="5" key="1">
    <citation type="submission" date="2015-04" db="EMBL/GenBank/DDBJ databases">
        <title>The genome sequence of the plant pathogenic Rhizarian Plasmodiophora brassicae reveals insights in its biotrophic life cycle and the origin of chitin synthesis.</title>
        <authorList>
            <person name="Schwelm A."/>
            <person name="Fogelqvist J."/>
            <person name="Knaust A."/>
            <person name="Julke S."/>
            <person name="Lilja T."/>
            <person name="Dhandapani V."/>
            <person name="Bonilla-Rosso G."/>
            <person name="Karlsson M."/>
            <person name="Shevchenko A."/>
            <person name="Choi S.R."/>
            <person name="Kim H.G."/>
            <person name="Park J.Y."/>
            <person name="Lim Y.P."/>
            <person name="Ludwig-Muller J."/>
            <person name="Dixelius C."/>
        </authorList>
    </citation>
    <scope>NUCLEOTIDE SEQUENCE</scope>
    <source>
        <tissue evidence="5">Potato root galls</tissue>
    </source>
</reference>
<keyword evidence="1" id="KW-0479">Metal-binding</keyword>
<dbReference type="InterPro" id="IPR002109">
    <property type="entry name" value="Glutaredoxin"/>
</dbReference>
<accession>A0A0H5R5U6</accession>
<dbReference type="GO" id="GO:0046872">
    <property type="term" value="F:metal ion binding"/>
    <property type="evidence" value="ECO:0007669"/>
    <property type="project" value="UniProtKB-KW"/>
</dbReference>